<comment type="caution">
    <text evidence="2">The sequence shown here is derived from an EMBL/GenBank/DDBJ whole genome shotgun (WGS) entry which is preliminary data.</text>
</comment>
<reference evidence="2" key="1">
    <citation type="submission" date="2020-10" db="EMBL/GenBank/DDBJ databases">
        <title>An improved Amphimedon queenslandica hologenome assembly reveals how three proteobacterial symbionts can extend the metabolic phenotypic of their marine sponge host.</title>
        <authorList>
            <person name="Degnan B."/>
            <person name="Degnan S."/>
            <person name="Xiang X."/>
        </authorList>
    </citation>
    <scope>NUCLEOTIDE SEQUENCE</scope>
    <source>
        <strain evidence="2">AqS2</strain>
    </source>
</reference>
<gene>
    <name evidence="2" type="ORF">ISN26_08175</name>
</gene>
<dbReference type="Proteomes" id="UP000604381">
    <property type="component" value="Unassembled WGS sequence"/>
</dbReference>
<evidence type="ECO:0000313" key="3">
    <source>
        <dbReference type="Proteomes" id="UP000604381"/>
    </source>
</evidence>
<proteinExistence type="predicted"/>
<accession>A0A930UG90</accession>
<feature type="non-terminal residue" evidence="2">
    <location>
        <position position="1"/>
    </location>
</feature>
<organism evidence="2 3">
    <name type="scientific">Candidatus Amphirhobacter heronislandensis</name>
    <dbReference type="NCBI Taxonomy" id="1732024"/>
    <lineage>
        <taxon>Bacteria</taxon>
        <taxon>Pseudomonadati</taxon>
        <taxon>Pseudomonadota</taxon>
        <taxon>Gammaproteobacteria</taxon>
        <taxon>Candidatus Tethybacterales</taxon>
        <taxon>Candidatus Tethybacteraceae</taxon>
        <taxon>Candidatus Amphirhobacter</taxon>
    </lineage>
</organism>
<sequence>PDRDYGGAAGVPAPGVGGLPALRALHGNEHGGHGEADGGQLADQQLWWRDVDLARLGARPRIPSNILAEVDRKIDDGIPKSGDMRFNNYDPTGADAPPVGDCTRQLAGGGTNGALTGTANFWRPANAQPPVFQNCGASVFI</sequence>
<keyword evidence="3" id="KW-1185">Reference proteome</keyword>
<evidence type="ECO:0000313" key="2">
    <source>
        <dbReference type="EMBL" id="MBF2736019.1"/>
    </source>
</evidence>
<evidence type="ECO:0000256" key="1">
    <source>
        <dbReference type="SAM" id="MobiDB-lite"/>
    </source>
</evidence>
<dbReference type="AlphaFoldDB" id="A0A930UG90"/>
<name>A0A930UG90_9GAMM</name>
<feature type="region of interest" description="Disordered" evidence="1">
    <location>
        <begin position="77"/>
        <end position="98"/>
    </location>
</feature>
<protein>
    <submittedName>
        <fullName evidence="2">Uncharacterized protein</fullName>
    </submittedName>
</protein>
<dbReference type="EMBL" id="JADHEI010000065">
    <property type="protein sequence ID" value="MBF2736019.1"/>
    <property type="molecule type" value="Genomic_DNA"/>
</dbReference>